<gene>
    <name evidence="2" type="ORF">HII31_00064</name>
</gene>
<dbReference type="InterPro" id="IPR052711">
    <property type="entry name" value="Zinc_ADH-like"/>
</dbReference>
<dbReference type="Proteomes" id="UP000660729">
    <property type="component" value="Unassembled WGS sequence"/>
</dbReference>
<dbReference type="AlphaFoldDB" id="A0A8H6VNH4"/>
<dbReference type="InterPro" id="IPR036291">
    <property type="entry name" value="NAD(P)-bd_dom_sf"/>
</dbReference>
<evidence type="ECO:0000259" key="1">
    <source>
        <dbReference type="SMART" id="SM00829"/>
    </source>
</evidence>
<name>A0A8H6VNH4_9PEZI</name>
<dbReference type="InterPro" id="IPR020843">
    <property type="entry name" value="ER"/>
</dbReference>
<evidence type="ECO:0000313" key="3">
    <source>
        <dbReference type="Proteomes" id="UP000660729"/>
    </source>
</evidence>
<keyword evidence="3" id="KW-1185">Reference proteome</keyword>
<dbReference type="Pfam" id="PF08240">
    <property type="entry name" value="ADH_N"/>
    <property type="match status" value="1"/>
</dbReference>
<dbReference type="InterPro" id="IPR011032">
    <property type="entry name" value="GroES-like_sf"/>
</dbReference>
<dbReference type="InterPro" id="IPR013149">
    <property type="entry name" value="ADH-like_C"/>
</dbReference>
<evidence type="ECO:0000313" key="2">
    <source>
        <dbReference type="EMBL" id="KAF7198325.1"/>
    </source>
</evidence>
<dbReference type="SUPFAM" id="SSF50129">
    <property type="entry name" value="GroES-like"/>
    <property type="match status" value="1"/>
</dbReference>
<dbReference type="Gene3D" id="3.40.50.720">
    <property type="entry name" value="NAD(P)-binding Rossmann-like Domain"/>
    <property type="match status" value="1"/>
</dbReference>
<protein>
    <submittedName>
        <fullName evidence="2">Zinc-type alcohol dehydrogenase-like protein</fullName>
    </submittedName>
</protein>
<dbReference type="InterPro" id="IPR013154">
    <property type="entry name" value="ADH-like_N"/>
</dbReference>
<sequence length="352" mass="38215">MSSLPLPTERQAWRRTDDFSPGAARLKLVTEPLPEVLSPTSVLIKVHAVSLNWRDANITNGGNPWPVISNGIICNDCAGEVRADGKNVRSIKIGDRVGVTNDTEYLTERSTGRSWVAANEDGVLANYIVYDEAVLGRLPTYLPWEHAATIACAGVTAWSSLRDVEMGQTVLIQGTGGVSCWAMKLARASGLKVILTSSSDDKLKQMQKVFGTPTIQTINYKTTPDWHDEVLKLTNGVGVDLVIDNGGASSIVRSIKCTRRGGTVSQVGYLGAGKQVPDDLHELVPTIIDRRVTIRGINCGPPEYMDNLSAALEATNMQLDDIIDKVYPFSEAEEAVQSLWEGKVVGKIVLRL</sequence>
<dbReference type="EMBL" id="JABCIY010000001">
    <property type="protein sequence ID" value="KAF7198325.1"/>
    <property type="molecule type" value="Genomic_DNA"/>
</dbReference>
<dbReference type="Gene3D" id="3.90.180.10">
    <property type="entry name" value="Medium-chain alcohol dehydrogenases, catalytic domain"/>
    <property type="match status" value="1"/>
</dbReference>
<reference evidence="2" key="1">
    <citation type="submission" date="2020-04" db="EMBL/GenBank/DDBJ databases">
        <title>Draft genome resource of the tomato pathogen Pseudocercospora fuligena.</title>
        <authorList>
            <person name="Zaccaron A."/>
        </authorList>
    </citation>
    <scope>NUCLEOTIDE SEQUENCE</scope>
    <source>
        <strain evidence="2">PF001</strain>
    </source>
</reference>
<feature type="domain" description="Enoyl reductase (ER)" evidence="1">
    <location>
        <begin position="22"/>
        <end position="350"/>
    </location>
</feature>
<dbReference type="PANTHER" id="PTHR45033:SF1">
    <property type="entry name" value="OXIDOREDUCTASE (EUROFUNG)"/>
    <property type="match status" value="1"/>
</dbReference>
<dbReference type="OrthoDB" id="3509362at2759"/>
<organism evidence="2 3">
    <name type="scientific">Pseudocercospora fuligena</name>
    <dbReference type="NCBI Taxonomy" id="685502"/>
    <lineage>
        <taxon>Eukaryota</taxon>
        <taxon>Fungi</taxon>
        <taxon>Dikarya</taxon>
        <taxon>Ascomycota</taxon>
        <taxon>Pezizomycotina</taxon>
        <taxon>Dothideomycetes</taxon>
        <taxon>Dothideomycetidae</taxon>
        <taxon>Mycosphaerellales</taxon>
        <taxon>Mycosphaerellaceae</taxon>
        <taxon>Pseudocercospora</taxon>
    </lineage>
</organism>
<proteinExistence type="predicted"/>
<dbReference type="CDD" id="cd08276">
    <property type="entry name" value="MDR7"/>
    <property type="match status" value="1"/>
</dbReference>
<dbReference type="GO" id="GO:0016491">
    <property type="term" value="F:oxidoreductase activity"/>
    <property type="evidence" value="ECO:0007669"/>
    <property type="project" value="InterPro"/>
</dbReference>
<dbReference type="SUPFAM" id="SSF51735">
    <property type="entry name" value="NAD(P)-binding Rossmann-fold domains"/>
    <property type="match status" value="1"/>
</dbReference>
<comment type="caution">
    <text evidence="2">The sequence shown here is derived from an EMBL/GenBank/DDBJ whole genome shotgun (WGS) entry which is preliminary data.</text>
</comment>
<dbReference type="PANTHER" id="PTHR45033">
    <property type="match status" value="1"/>
</dbReference>
<dbReference type="SMART" id="SM00829">
    <property type="entry name" value="PKS_ER"/>
    <property type="match status" value="1"/>
</dbReference>
<accession>A0A8H6VNH4</accession>
<dbReference type="Pfam" id="PF00107">
    <property type="entry name" value="ADH_zinc_N"/>
    <property type="match status" value="1"/>
</dbReference>